<feature type="transmembrane region" description="Helical" evidence="6">
    <location>
        <begin position="376"/>
        <end position="399"/>
    </location>
</feature>
<keyword evidence="8" id="KW-1185">Reference proteome</keyword>
<dbReference type="AlphaFoldDB" id="A0AAW2EQJ1"/>
<dbReference type="PANTHER" id="PTHR43243">
    <property type="entry name" value="INNER MEMBRANE TRANSPORTER YGJI-RELATED"/>
    <property type="match status" value="1"/>
</dbReference>
<evidence type="ECO:0000256" key="4">
    <source>
        <dbReference type="ARBA" id="ARBA00023136"/>
    </source>
</evidence>
<sequence length="520" mass="56699">MKWKLRSLYEAFSRRKVVDCTEESTLARVLSTLDLTALGIGSTLGVGVYVLAGSVAKCYAGPAVTISFAIAAIASMFAGLCYAEFGARVPRAGSAYIYSYVTMGEFVAFLMGWTLILEYVIGSASVVRALSTYVDVLFDDKMKKFFESVMPMKVDNLSSYPDFFALGVTLAFSVALAFGAKESSMVNNIFTLVNLSVVLFVIIAGSLKADFDNWKTEPTCGECEDCSVCEECKSGDGGFMPYGISGIITGAATCFYGFIGFDCVATTGEEARNPQRSIPIAIVVSLTIVFFAYFGVSTVLTTVLPFYEQNAKSPFPHMFDVIGWDWAKWFVTVGAISGLCASLLGSMFPLPRVIYAMASDGLVFRWMGNISSRFQTPIMGTLSAGLLTVVFCICMAVLLTSYMTEISAGKASFIALLVILAIALATTLGFIYFQPVSDTKLSFSVPLVPFLPGLSILINIYLMFTLDKNTWIRFAVWMAIGLTIYFFYGMWHSNIRQKKSLTSSTDNDKDKDSNTFDSTS</sequence>
<comment type="caution">
    <text evidence="7">The sequence shown here is derived from an EMBL/GenBank/DDBJ whole genome shotgun (WGS) entry which is preliminary data.</text>
</comment>
<feature type="transmembrane region" description="Helical" evidence="6">
    <location>
        <begin position="62"/>
        <end position="83"/>
    </location>
</feature>
<dbReference type="Gene3D" id="1.20.1740.10">
    <property type="entry name" value="Amino acid/polyamine transporter I"/>
    <property type="match status" value="1"/>
</dbReference>
<evidence type="ECO:0000256" key="5">
    <source>
        <dbReference type="SAM" id="MobiDB-lite"/>
    </source>
</evidence>
<dbReference type="InterPro" id="IPR002293">
    <property type="entry name" value="AA/rel_permease1"/>
</dbReference>
<accession>A0AAW2EQJ1</accession>
<dbReference type="PANTHER" id="PTHR43243:SF103">
    <property type="entry name" value="LOW AFFINITY CATIONIC AMINO ACID TRANSPORTER 2-LIKE PROTEIN"/>
    <property type="match status" value="1"/>
</dbReference>
<feature type="transmembrane region" description="Helical" evidence="6">
    <location>
        <begin position="470"/>
        <end position="491"/>
    </location>
</feature>
<dbReference type="GO" id="GO:0015171">
    <property type="term" value="F:amino acid transmembrane transporter activity"/>
    <property type="evidence" value="ECO:0007669"/>
    <property type="project" value="TreeGrafter"/>
</dbReference>
<feature type="transmembrane region" description="Helical" evidence="6">
    <location>
        <begin position="35"/>
        <end position="56"/>
    </location>
</feature>
<proteinExistence type="predicted"/>
<dbReference type="FunFam" id="1.20.1740.10:FF:000010">
    <property type="entry name" value="probable cationic amino acid transporter"/>
    <property type="match status" value="1"/>
</dbReference>
<evidence type="ECO:0000256" key="3">
    <source>
        <dbReference type="ARBA" id="ARBA00022989"/>
    </source>
</evidence>
<evidence type="ECO:0000313" key="8">
    <source>
        <dbReference type="Proteomes" id="UP001430953"/>
    </source>
</evidence>
<evidence type="ECO:0000256" key="1">
    <source>
        <dbReference type="ARBA" id="ARBA00004141"/>
    </source>
</evidence>
<organism evidence="7 8">
    <name type="scientific">Cardiocondyla obscurior</name>
    <dbReference type="NCBI Taxonomy" id="286306"/>
    <lineage>
        <taxon>Eukaryota</taxon>
        <taxon>Metazoa</taxon>
        <taxon>Ecdysozoa</taxon>
        <taxon>Arthropoda</taxon>
        <taxon>Hexapoda</taxon>
        <taxon>Insecta</taxon>
        <taxon>Pterygota</taxon>
        <taxon>Neoptera</taxon>
        <taxon>Endopterygota</taxon>
        <taxon>Hymenoptera</taxon>
        <taxon>Apocrita</taxon>
        <taxon>Aculeata</taxon>
        <taxon>Formicoidea</taxon>
        <taxon>Formicidae</taxon>
        <taxon>Myrmicinae</taxon>
        <taxon>Cardiocondyla</taxon>
    </lineage>
</organism>
<dbReference type="Proteomes" id="UP001430953">
    <property type="component" value="Unassembled WGS sequence"/>
</dbReference>
<reference evidence="7 8" key="1">
    <citation type="submission" date="2023-03" db="EMBL/GenBank/DDBJ databases">
        <title>High recombination rates correlate with genetic variation in Cardiocondyla obscurior ants.</title>
        <authorList>
            <person name="Errbii M."/>
        </authorList>
    </citation>
    <scope>NUCLEOTIDE SEQUENCE [LARGE SCALE GENOMIC DNA]</scope>
    <source>
        <strain evidence="7">Alpha-2009</strain>
        <tissue evidence="7">Whole body</tissue>
    </source>
</reference>
<name>A0AAW2EQJ1_9HYME</name>
<comment type="subcellular location">
    <subcellularLocation>
        <location evidence="1">Membrane</location>
        <topology evidence="1">Multi-pass membrane protein</topology>
    </subcellularLocation>
</comment>
<keyword evidence="2 6" id="KW-0812">Transmembrane</keyword>
<feature type="transmembrane region" description="Helical" evidence="6">
    <location>
        <begin position="327"/>
        <end position="355"/>
    </location>
</feature>
<feature type="transmembrane region" description="Helical" evidence="6">
    <location>
        <begin position="159"/>
        <end position="180"/>
    </location>
</feature>
<protein>
    <submittedName>
        <fullName evidence="7">Uncharacterized protein</fullName>
    </submittedName>
</protein>
<dbReference type="EMBL" id="JADYXP020000018">
    <property type="protein sequence ID" value="KAL0106003.1"/>
    <property type="molecule type" value="Genomic_DNA"/>
</dbReference>
<feature type="transmembrane region" description="Helical" evidence="6">
    <location>
        <begin position="411"/>
        <end position="433"/>
    </location>
</feature>
<feature type="region of interest" description="Disordered" evidence="5">
    <location>
        <begin position="501"/>
        <end position="520"/>
    </location>
</feature>
<feature type="transmembrane region" description="Helical" evidence="6">
    <location>
        <begin position="186"/>
        <end position="207"/>
    </location>
</feature>
<keyword evidence="3 6" id="KW-1133">Transmembrane helix</keyword>
<gene>
    <name evidence="7" type="ORF">PUN28_016017</name>
</gene>
<keyword evidence="4 6" id="KW-0472">Membrane</keyword>
<evidence type="ECO:0000256" key="6">
    <source>
        <dbReference type="SAM" id="Phobius"/>
    </source>
</evidence>
<evidence type="ECO:0000313" key="7">
    <source>
        <dbReference type="EMBL" id="KAL0106003.1"/>
    </source>
</evidence>
<evidence type="ECO:0000256" key="2">
    <source>
        <dbReference type="ARBA" id="ARBA00022692"/>
    </source>
</evidence>
<dbReference type="Pfam" id="PF13520">
    <property type="entry name" value="AA_permease_2"/>
    <property type="match status" value="1"/>
</dbReference>
<dbReference type="PIRSF" id="PIRSF006060">
    <property type="entry name" value="AA_transporter"/>
    <property type="match status" value="1"/>
</dbReference>
<dbReference type="GO" id="GO:0005886">
    <property type="term" value="C:plasma membrane"/>
    <property type="evidence" value="ECO:0007669"/>
    <property type="project" value="TreeGrafter"/>
</dbReference>
<feature type="transmembrane region" description="Helical" evidence="6">
    <location>
        <begin position="95"/>
        <end position="113"/>
    </location>
</feature>
<feature type="transmembrane region" description="Helical" evidence="6">
    <location>
        <begin position="280"/>
        <end position="307"/>
    </location>
</feature>
<feature type="transmembrane region" description="Helical" evidence="6">
    <location>
        <begin position="445"/>
        <end position="464"/>
    </location>
</feature>